<dbReference type="InterPro" id="IPR023346">
    <property type="entry name" value="Lysozyme-like_dom_sf"/>
</dbReference>
<feature type="domain" description="Glycosyl transferase family 51" evidence="14">
    <location>
        <begin position="60"/>
        <end position="226"/>
    </location>
</feature>
<dbReference type="AlphaFoldDB" id="A0A832I491"/>
<dbReference type="SUPFAM" id="SSF53955">
    <property type="entry name" value="Lysozyme-like"/>
    <property type="match status" value="1"/>
</dbReference>
<keyword evidence="2" id="KW-0997">Cell inner membrane</keyword>
<dbReference type="GO" id="GO:0009252">
    <property type="term" value="P:peptidoglycan biosynthetic process"/>
    <property type="evidence" value="ECO:0007669"/>
    <property type="project" value="UniProtKB-UniRule"/>
</dbReference>
<name>A0A832I491_UNCEI</name>
<evidence type="ECO:0000256" key="4">
    <source>
        <dbReference type="ARBA" id="ARBA00022679"/>
    </source>
</evidence>
<accession>A0A832I491</accession>
<reference evidence="15" key="1">
    <citation type="journal article" date="2020" name="mSystems">
        <title>Genome- and Community-Level Interaction Insights into Carbon Utilization and Element Cycling Functions of Hydrothermarchaeota in Hydrothermal Sediment.</title>
        <authorList>
            <person name="Zhou Z."/>
            <person name="Liu Y."/>
            <person name="Xu W."/>
            <person name="Pan J."/>
            <person name="Luo Z.H."/>
            <person name="Li M."/>
        </authorList>
    </citation>
    <scope>NUCLEOTIDE SEQUENCE [LARGE SCALE GENOMIC DNA]</scope>
    <source>
        <strain evidence="15">SpSt-381</strain>
    </source>
</reference>
<comment type="subcellular location">
    <subcellularLocation>
        <location evidence="11">Cell membrane</location>
        <topology evidence="11">Single-pass membrane protein</topology>
    </subcellularLocation>
</comment>
<dbReference type="NCBIfam" id="TIGR02070">
    <property type="entry name" value="mono_pep_trsgly"/>
    <property type="match status" value="1"/>
</dbReference>
<dbReference type="GO" id="GO:0005886">
    <property type="term" value="C:plasma membrane"/>
    <property type="evidence" value="ECO:0007669"/>
    <property type="project" value="UniProtKB-SubCell"/>
</dbReference>
<dbReference type="GO" id="GO:0016763">
    <property type="term" value="F:pentosyltransferase activity"/>
    <property type="evidence" value="ECO:0007669"/>
    <property type="project" value="InterPro"/>
</dbReference>
<evidence type="ECO:0000256" key="8">
    <source>
        <dbReference type="ARBA" id="ARBA00022989"/>
    </source>
</evidence>
<comment type="similarity">
    <text evidence="11">Belongs to the glycosyltransferase 51 family.</text>
</comment>
<evidence type="ECO:0000256" key="6">
    <source>
        <dbReference type="ARBA" id="ARBA00022960"/>
    </source>
</evidence>
<evidence type="ECO:0000259" key="14">
    <source>
        <dbReference type="Pfam" id="PF00912"/>
    </source>
</evidence>
<dbReference type="EMBL" id="DSQF01000003">
    <property type="protein sequence ID" value="HGZ42273.1"/>
    <property type="molecule type" value="Genomic_DNA"/>
</dbReference>
<dbReference type="UniPathway" id="UPA00219"/>
<keyword evidence="9 11" id="KW-0472">Membrane</keyword>
<evidence type="ECO:0000256" key="11">
    <source>
        <dbReference type="HAMAP-Rule" id="MF_00766"/>
    </source>
</evidence>
<evidence type="ECO:0000256" key="10">
    <source>
        <dbReference type="ARBA" id="ARBA00023316"/>
    </source>
</evidence>
<comment type="caution">
    <text evidence="15">The sequence shown here is derived from an EMBL/GenBank/DDBJ whole genome shotgun (WGS) entry which is preliminary data.</text>
</comment>
<comment type="function">
    <text evidence="11">Peptidoglycan polymerase that catalyzes glycan chain elongation from lipid-linked precursors.</text>
</comment>
<dbReference type="Pfam" id="PF00912">
    <property type="entry name" value="Transgly"/>
    <property type="match status" value="1"/>
</dbReference>
<dbReference type="InterPro" id="IPR036950">
    <property type="entry name" value="PBP_transglycosylase"/>
</dbReference>
<evidence type="ECO:0000256" key="7">
    <source>
        <dbReference type="ARBA" id="ARBA00022984"/>
    </source>
</evidence>
<dbReference type="GO" id="GO:0008360">
    <property type="term" value="P:regulation of cell shape"/>
    <property type="evidence" value="ECO:0007669"/>
    <property type="project" value="UniProtKB-KW"/>
</dbReference>
<evidence type="ECO:0000256" key="2">
    <source>
        <dbReference type="ARBA" id="ARBA00022519"/>
    </source>
</evidence>
<comment type="catalytic activity">
    <reaction evidence="11">
        <text>[GlcNAc-(1-&gt;4)-Mur2Ac(oyl-L-Ala-gamma-D-Glu-L-Lys-D-Ala-D-Ala)](n)-di-trans,octa-cis-undecaprenyl diphosphate + beta-D-GlcNAc-(1-&gt;4)-Mur2Ac(oyl-L-Ala-gamma-D-Glu-L-Lys-D-Ala-D-Ala)-di-trans,octa-cis-undecaprenyl diphosphate = [GlcNAc-(1-&gt;4)-Mur2Ac(oyl-L-Ala-gamma-D-Glu-L-Lys-D-Ala-D-Ala)](n+1)-di-trans,octa-cis-undecaprenyl diphosphate + di-trans,octa-cis-undecaprenyl diphosphate + H(+)</text>
        <dbReference type="Rhea" id="RHEA:23708"/>
        <dbReference type="Rhea" id="RHEA-COMP:9602"/>
        <dbReference type="Rhea" id="RHEA-COMP:9603"/>
        <dbReference type="ChEBI" id="CHEBI:15378"/>
        <dbReference type="ChEBI" id="CHEBI:58405"/>
        <dbReference type="ChEBI" id="CHEBI:60033"/>
        <dbReference type="ChEBI" id="CHEBI:78435"/>
        <dbReference type="EC" id="2.4.99.28"/>
    </reaction>
</comment>
<keyword evidence="5 11" id="KW-0812">Transmembrane</keyword>
<dbReference type="GO" id="GO:0009274">
    <property type="term" value="C:peptidoglycan-based cell wall"/>
    <property type="evidence" value="ECO:0007669"/>
    <property type="project" value="InterPro"/>
</dbReference>
<organism evidence="15">
    <name type="scientific">Eiseniibacteriota bacterium</name>
    <dbReference type="NCBI Taxonomy" id="2212470"/>
    <lineage>
        <taxon>Bacteria</taxon>
        <taxon>Candidatus Eiseniibacteriota</taxon>
    </lineage>
</organism>
<dbReference type="EC" id="2.4.99.28" evidence="11"/>
<dbReference type="PANTHER" id="PTHR30400:SF0">
    <property type="entry name" value="BIOSYNTHETIC PEPTIDOGLYCAN TRANSGLYCOSYLASE"/>
    <property type="match status" value="1"/>
</dbReference>
<sequence>MRRLAWAAALLGAALAAMVAGAWIAASRHDLSGLETRVPRRTALMAERAAQAAREGRRVRVDHRPVPYARISPILRRAVLVAEDDAFFAHGGLDWNEIQASVRRNVEARRVVRGGSTITQQLAKNLWLGSARTPWRKAEEMFLALRLERALSKRRIFELYLNCIEWGDGIYGAEAAARRHFGVAAADLSPRQAVLLAAVIVNPRRYSPTTPSPRVERRARLIAARLHRRGVLDEAGLRAARGEAPRPAPPAYAAPDTAAAVAPRDSAAPGETPPAAPPP</sequence>
<dbReference type="HAMAP" id="MF_00766">
    <property type="entry name" value="PGT_MtgA"/>
    <property type="match status" value="1"/>
</dbReference>
<evidence type="ECO:0000256" key="1">
    <source>
        <dbReference type="ARBA" id="ARBA00022475"/>
    </source>
</evidence>
<dbReference type="Gene3D" id="1.10.3810.10">
    <property type="entry name" value="Biosynthetic peptidoglycan transglycosylase-like"/>
    <property type="match status" value="1"/>
</dbReference>
<evidence type="ECO:0000256" key="3">
    <source>
        <dbReference type="ARBA" id="ARBA00022676"/>
    </source>
</evidence>
<feature type="compositionally biased region" description="Low complexity" evidence="12">
    <location>
        <begin position="253"/>
        <end position="270"/>
    </location>
</feature>
<comment type="pathway">
    <text evidence="11">Cell wall biogenesis; peptidoglycan biosynthesis.</text>
</comment>
<feature type="chain" id="PRO_5032731709" description="Biosynthetic peptidoglycan transglycosylase" evidence="13">
    <location>
        <begin position="23"/>
        <end position="279"/>
    </location>
</feature>
<dbReference type="GO" id="GO:0008955">
    <property type="term" value="F:peptidoglycan glycosyltransferase activity"/>
    <property type="evidence" value="ECO:0007669"/>
    <property type="project" value="UniProtKB-UniRule"/>
</dbReference>
<evidence type="ECO:0000256" key="5">
    <source>
        <dbReference type="ARBA" id="ARBA00022692"/>
    </source>
</evidence>
<feature type="signal peptide" evidence="13">
    <location>
        <begin position="1"/>
        <end position="22"/>
    </location>
</feature>
<keyword evidence="4 11" id="KW-0808">Transferase</keyword>
<keyword evidence="7 11" id="KW-0573">Peptidoglycan synthesis</keyword>
<evidence type="ECO:0000256" key="13">
    <source>
        <dbReference type="SAM" id="SignalP"/>
    </source>
</evidence>
<protein>
    <recommendedName>
        <fullName evidence="11">Biosynthetic peptidoglycan transglycosylase</fullName>
        <ecNumber evidence="11">2.4.99.28</ecNumber>
    </recommendedName>
    <alternativeName>
        <fullName evidence="11">Glycan polymerase</fullName>
    </alternativeName>
    <alternativeName>
        <fullName evidence="11">Peptidoglycan glycosyltransferase MtgA</fullName>
        <shortName evidence="11">PGT</shortName>
    </alternativeName>
</protein>
<keyword evidence="13" id="KW-0732">Signal</keyword>
<evidence type="ECO:0000256" key="9">
    <source>
        <dbReference type="ARBA" id="ARBA00023136"/>
    </source>
</evidence>
<feature type="region of interest" description="Disordered" evidence="12">
    <location>
        <begin position="237"/>
        <end position="279"/>
    </location>
</feature>
<keyword evidence="3 11" id="KW-0328">Glycosyltransferase</keyword>
<keyword evidence="6 11" id="KW-0133">Cell shape</keyword>
<evidence type="ECO:0000313" key="15">
    <source>
        <dbReference type="EMBL" id="HGZ42273.1"/>
    </source>
</evidence>
<proteinExistence type="inferred from homology"/>
<evidence type="ECO:0000256" key="12">
    <source>
        <dbReference type="SAM" id="MobiDB-lite"/>
    </source>
</evidence>
<keyword evidence="1 11" id="KW-1003">Cell membrane</keyword>
<gene>
    <name evidence="11" type="primary">mtgA</name>
    <name evidence="15" type="ORF">ENR23_02405</name>
</gene>
<dbReference type="InterPro" id="IPR001264">
    <property type="entry name" value="Glyco_trans_51"/>
</dbReference>
<dbReference type="PANTHER" id="PTHR30400">
    <property type="entry name" value="MONOFUNCTIONAL BIOSYNTHETIC PEPTIDOGLYCAN TRANSGLYCOSYLASE"/>
    <property type="match status" value="1"/>
</dbReference>
<dbReference type="InterPro" id="IPR011812">
    <property type="entry name" value="Pep_trsgly"/>
</dbReference>
<keyword evidence="10 11" id="KW-0961">Cell wall biogenesis/degradation</keyword>
<keyword evidence="8 11" id="KW-1133">Transmembrane helix</keyword>
<dbReference type="GO" id="GO:0071555">
    <property type="term" value="P:cell wall organization"/>
    <property type="evidence" value="ECO:0007669"/>
    <property type="project" value="UniProtKB-KW"/>
</dbReference>